<dbReference type="EMBL" id="CBSW010000096">
    <property type="protein sequence ID" value="CDG96102.1"/>
    <property type="molecule type" value="Genomic_DNA"/>
</dbReference>
<dbReference type="SUPFAM" id="SSF46689">
    <property type="entry name" value="Homeodomain-like"/>
    <property type="match status" value="1"/>
</dbReference>
<sequence>MFTTRIPPMTTLSNQERPRLRKQPKQARSLAMVEAIIEATARILERHSHEGFSTNAVAELAGVSIGSLYQYFPCKDALMGALIVRESARLITEAQKAVTKTSGRAGISAFIKSCVDHQLRRPTLARLLDFEEARLPFDSDVQRANTQLRSIITELLITPDIPSQTDIQVATRDVMAIIKSMVDTAGEYGESAKSGLTERVERAVFGYLSFRFIPFCQTSDRRG</sequence>
<dbReference type="Pfam" id="PF00440">
    <property type="entry name" value="TetR_N"/>
    <property type="match status" value="1"/>
</dbReference>
<gene>
    <name evidence="7" type="ORF">XBP1_1850052</name>
</gene>
<keyword evidence="1" id="KW-0805">Transcription regulation</keyword>
<keyword evidence="2 4" id="KW-0238">DNA-binding</keyword>
<feature type="domain" description="HTH tetR-type" evidence="6">
    <location>
        <begin position="30"/>
        <end position="90"/>
    </location>
</feature>
<dbReference type="GO" id="GO:0000976">
    <property type="term" value="F:transcription cis-regulatory region binding"/>
    <property type="evidence" value="ECO:0007669"/>
    <property type="project" value="TreeGrafter"/>
</dbReference>
<dbReference type="AlphaFoldDB" id="A0A077NCY5"/>
<feature type="DNA-binding region" description="H-T-H motif" evidence="4">
    <location>
        <begin position="53"/>
        <end position="72"/>
    </location>
</feature>
<dbReference type="InterPro" id="IPR001647">
    <property type="entry name" value="HTH_TetR"/>
</dbReference>
<evidence type="ECO:0000259" key="6">
    <source>
        <dbReference type="PROSITE" id="PS50977"/>
    </source>
</evidence>
<accession>A0A077NCY5</accession>
<dbReference type="InterPro" id="IPR009057">
    <property type="entry name" value="Homeodomain-like_sf"/>
</dbReference>
<dbReference type="PROSITE" id="PS50977">
    <property type="entry name" value="HTH_TETR_2"/>
    <property type="match status" value="1"/>
</dbReference>
<evidence type="ECO:0000256" key="2">
    <source>
        <dbReference type="ARBA" id="ARBA00023125"/>
    </source>
</evidence>
<dbReference type="PANTHER" id="PTHR30055">
    <property type="entry name" value="HTH-TYPE TRANSCRIPTIONAL REGULATOR RUTR"/>
    <property type="match status" value="1"/>
</dbReference>
<proteinExistence type="predicted"/>
<dbReference type="InterPro" id="IPR041669">
    <property type="entry name" value="TetR_C_15"/>
</dbReference>
<reference evidence="7" key="1">
    <citation type="submission" date="2013-07" db="EMBL/GenBank/DDBJ databases">
        <title>Sub-species coevolution in mutualistic symbiosis.</title>
        <authorList>
            <person name="Murfin K."/>
            <person name="Klassen J."/>
            <person name="Lee M."/>
            <person name="Forst S."/>
            <person name="Stock P."/>
            <person name="Goodrich-Blair H."/>
        </authorList>
    </citation>
    <scope>NUCLEOTIDE SEQUENCE [LARGE SCALE GENOMIC DNA]</scope>
    <source>
        <strain evidence="7">Puntauvense</strain>
    </source>
</reference>
<dbReference type="GO" id="GO:0003700">
    <property type="term" value="F:DNA-binding transcription factor activity"/>
    <property type="evidence" value="ECO:0007669"/>
    <property type="project" value="TreeGrafter"/>
</dbReference>
<dbReference type="PRINTS" id="PR00455">
    <property type="entry name" value="HTHTETR"/>
</dbReference>
<evidence type="ECO:0000313" key="7">
    <source>
        <dbReference type="EMBL" id="CDG96102.1"/>
    </source>
</evidence>
<evidence type="ECO:0000256" key="4">
    <source>
        <dbReference type="PROSITE-ProRule" id="PRU00335"/>
    </source>
</evidence>
<dbReference type="InterPro" id="IPR050109">
    <property type="entry name" value="HTH-type_TetR-like_transc_reg"/>
</dbReference>
<evidence type="ECO:0000256" key="3">
    <source>
        <dbReference type="ARBA" id="ARBA00023163"/>
    </source>
</evidence>
<feature type="region of interest" description="Disordered" evidence="5">
    <location>
        <begin position="1"/>
        <end position="25"/>
    </location>
</feature>
<dbReference type="Pfam" id="PF17918">
    <property type="entry name" value="TetR_C_15"/>
    <property type="match status" value="1"/>
</dbReference>
<organism evidence="7 8">
    <name type="scientific">Xenorhabdus bovienii str. puntauvense</name>
    <dbReference type="NCBI Taxonomy" id="1398201"/>
    <lineage>
        <taxon>Bacteria</taxon>
        <taxon>Pseudomonadati</taxon>
        <taxon>Pseudomonadota</taxon>
        <taxon>Gammaproteobacteria</taxon>
        <taxon>Enterobacterales</taxon>
        <taxon>Morganellaceae</taxon>
        <taxon>Xenorhabdus</taxon>
    </lineage>
</organism>
<dbReference type="HOGENOM" id="CLU_069356_46_0_6"/>
<dbReference type="PANTHER" id="PTHR30055:SF234">
    <property type="entry name" value="HTH-TYPE TRANSCRIPTIONAL REGULATOR BETI"/>
    <property type="match status" value="1"/>
</dbReference>
<dbReference type="RefSeq" id="WP_230580036.1">
    <property type="nucleotide sequence ID" value="NZ_CAWLWN010000167.1"/>
</dbReference>
<comment type="caution">
    <text evidence="7">The sequence shown here is derived from an EMBL/GenBank/DDBJ whole genome shotgun (WGS) entry which is preliminary data.</text>
</comment>
<dbReference type="Proteomes" id="UP000028511">
    <property type="component" value="Unassembled WGS sequence"/>
</dbReference>
<evidence type="ECO:0000256" key="1">
    <source>
        <dbReference type="ARBA" id="ARBA00023015"/>
    </source>
</evidence>
<protein>
    <submittedName>
        <fullName evidence="7">Transcriptional regulator</fullName>
    </submittedName>
</protein>
<dbReference type="Gene3D" id="1.10.357.10">
    <property type="entry name" value="Tetracycline Repressor, domain 2"/>
    <property type="match status" value="1"/>
</dbReference>
<evidence type="ECO:0000256" key="5">
    <source>
        <dbReference type="SAM" id="MobiDB-lite"/>
    </source>
</evidence>
<name>A0A077NCY5_XENBV</name>
<evidence type="ECO:0000313" key="8">
    <source>
        <dbReference type="Proteomes" id="UP000028511"/>
    </source>
</evidence>
<keyword evidence="3" id="KW-0804">Transcription</keyword>